<dbReference type="EMBL" id="CP019875">
    <property type="protein sequence ID" value="AQU87792.1"/>
    <property type="molecule type" value="Genomic_DNA"/>
</dbReference>
<dbReference type="AlphaFoldDB" id="A0A9N7H148"/>
<evidence type="ECO:0000313" key="2">
    <source>
        <dbReference type="EMBL" id="PYD66187.1"/>
    </source>
</evidence>
<name>A0A9N7H148_9PROT</name>
<accession>A0A9N7H148</accession>
<organism evidence="1 3">
    <name type="scientific">Komagataeibacter nataicola</name>
    <dbReference type="NCBI Taxonomy" id="265960"/>
    <lineage>
        <taxon>Bacteria</taxon>
        <taxon>Pseudomonadati</taxon>
        <taxon>Pseudomonadota</taxon>
        <taxon>Alphaproteobacteria</taxon>
        <taxon>Acetobacterales</taxon>
        <taxon>Acetobacteraceae</taxon>
        <taxon>Komagataeibacter</taxon>
    </lineage>
</organism>
<evidence type="ECO:0000313" key="4">
    <source>
        <dbReference type="Proteomes" id="UP000247512"/>
    </source>
</evidence>
<dbReference type="EMBL" id="NIRT01000014">
    <property type="protein sequence ID" value="PYD66187.1"/>
    <property type="molecule type" value="Genomic_DNA"/>
</dbReference>
<evidence type="ECO:0000313" key="1">
    <source>
        <dbReference type="EMBL" id="AQU87792.1"/>
    </source>
</evidence>
<sequence length="84" mass="9615">MKQVIDKKEKFLNVGFFRKAMSFEAFCKKLHKKLFDFSILFGISPNFVFGRVMRKSRNGYGEKMVLSDEGHVMLPISQGLAPPA</sequence>
<reference evidence="3" key="1">
    <citation type="submission" date="2017-02" db="EMBL/GenBank/DDBJ databases">
        <title>zhang.</title>
        <authorList>
            <person name="Zhang H."/>
        </authorList>
    </citation>
    <scope>NUCLEOTIDE SEQUENCE [LARGE SCALE GENOMIC DNA]</scope>
    <source>
        <strain evidence="3">RZS01</strain>
    </source>
</reference>
<dbReference type="Proteomes" id="UP000189683">
    <property type="component" value="Chromosome"/>
</dbReference>
<reference evidence="2 4" key="3">
    <citation type="submission" date="2017-06" db="EMBL/GenBank/DDBJ databases">
        <title>A draft genome sequence of Komagataeibacter nataicola LMG 1536.</title>
        <authorList>
            <person name="Skraban J."/>
            <person name="Cleenwerck I."/>
            <person name="Vandamme P."/>
            <person name="Trcek J."/>
        </authorList>
    </citation>
    <scope>NUCLEOTIDE SEQUENCE [LARGE SCALE GENOMIC DNA]</scope>
    <source>
        <strain evidence="2 4">LMG 1536</strain>
    </source>
</reference>
<reference evidence="1" key="2">
    <citation type="submission" date="2017-02" db="EMBL/GenBank/DDBJ databases">
        <authorList>
            <person name="Zhang H."/>
        </authorList>
    </citation>
    <scope>NUCLEOTIDE SEQUENCE</scope>
    <source>
        <strain evidence="1">RZS01</strain>
    </source>
</reference>
<keyword evidence="4" id="KW-1185">Reference proteome</keyword>
<protein>
    <submittedName>
        <fullName evidence="1">Uncharacterized protein</fullName>
    </submittedName>
</protein>
<proteinExistence type="predicted"/>
<dbReference type="RefSeq" id="WP_078525834.1">
    <property type="nucleotide sequence ID" value="NZ_CP019875.1"/>
</dbReference>
<gene>
    <name evidence="1" type="ORF">B0W47_10225</name>
    <name evidence="2" type="ORF">CDI09_09275</name>
</gene>
<dbReference type="KEGG" id="kna:B0W47_10225"/>
<evidence type="ECO:0000313" key="3">
    <source>
        <dbReference type="Proteomes" id="UP000189683"/>
    </source>
</evidence>
<dbReference type="Proteomes" id="UP000247512">
    <property type="component" value="Unassembled WGS sequence"/>
</dbReference>